<dbReference type="PANTHER" id="PTHR45947">
    <property type="entry name" value="SULFOQUINOVOSYL TRANSFERASE SQD2"/>
    <property type="match status" value="1"/>
</dbReference>
<dbReference type="EMBL" id="AGWN01000001">
    <property type="protein sequence ID" value="EPD31051.1"/>
    <property type="molecule type" value="Genomic_DNA"/>
</dbReference>
<dbReference type="PANTHER" id="PTHR45947:SF3">
    <property type="entry name" value="SULFOQUINOVOSYL TRANSFERASE SQD2"/>
    <property type="match status" value="1"/>
</dbReference>
<comment type="caution">
    <text evidence="4">The sequence shown here is derived from an EMBL/GenBank/DDBJ whole genome shotgun (WGS) entry which is preliminary data.</text>
</comment>
<accession>A0A9W5REW3</accession>
<evidence type="ECO:0000256" key="2">
    <source>
        <dbReference type="ARBA" id="ARBA00022679"/>
    </source>
</evidence>
<organism evidence="4 5">
    <name type="scientific">Gleimia europaea ACS-120-V-Col10b</name>
    <dbReference type="NCBI Taxonomy" id="883069"/>
    <lineage>
        <taxon>Bacteria</taxon>
        <taxon>Bacillati</taxon>
        <taxon>Actinomycetota</taxon>
        <taxon>Actinomycetes</taxon>
        <taxon>Actinomycetales</taxon>
        <taxon>Actinomycetaceae</taxon>
        <taxon>Gleimia</taxon>
    </lineage>
</organism>
<keyword evidence="1" id="KW-0328">Glycosyltransferase</keyword>
<evidence type="ECO:0000313" key="4">
    <source>
        <dbReference type="EMBL" id="EPD31051.1"/>
    </source>
</evidence>
<dbReference type="GO" id="GO:1901137">
    <property type="term" value="P:carbohydrate derivative biosynthetic process"/>
    <property type="evidence" value="ECO:0007669"/>
    <property type="project" value="UniProtKB-ARBA"/>
</dbReference>
<dbReference type="SUPFAM" id="SSF53756">
    <property type="entry name" value="UDP-Glycosyltransferase/glycogen phosphorylase"/>
    <property type="match status" value="1"/>
</dbReference>
<dbReference type="GO" id="GO:0016758">
    <property type="term" value="F:hexosyltransferase activity"/>
    <property type="evidence" value="ECO:0007669"/>
    <property type="project" value="TreeGrafter"/>
</dbReference>
<protein>
    <recommendedName>
        <fullName evidence="3">Glycosyltransferase subfamily 4-like N-terminal domain-containing protein</fullName>
    </recommendedName>
</protein>
<dbReference type="InterPro" id="IPR028098">
    <property type="entry name" value="Glyco_trans_4-like_N"/>
</dbReference>
<evidence type="ECO:0000256" key="1">
    <source>
        <dbReference type="ARBA" id="ARBA00022676"/>
    </source>
</evidence>
<evidence type="ECO:0000313" key="5">
    <source>
        <dbReference type="Proteomes" id="UP000014387"/>
    </source>
</evidence>
<dbReference type="Pfam" id="PF13579">
    <property type="entry name" value="Glyco_trans_4_4"/>
    <property type="match status" value="1"/>
</dbReference>
<name>A0A9W5REW3_9ACTO</name>
<proteinExistence type="predicted"/>
<dbReference type="InterPro" id="IPR050194">
    <property type="entry name" value="Glycosyltransferase_grp1"/>
</dbReference>
<feature type="domain" description="Glycosyltransferase subfamily 4-like N-terminal" evidence="3">
    <location>
        <begin position="19"/>
        <end position="208"/>
    </location>
</feature>
<dbReference type="CDD" id="cd03794">
    <property type="entry name" value="GT4_WbuB-like"/>
    <property type="match status" value="1"/>
</dbReference>
<keyword evidence="2" id="KW-0808">Transferase</keyword>
<dbReference type="AlphaFoldDB" id="A0A9W5REW3"/>
<dbReference type="Pfam" id="PF13692">
    <property type="entry name" value="Glyco_trans_1_4"/>
    <property type="match status" value="1"/>
</dbReference>
<evidence type="ECO:0000259" key="3">
    <source>
        <dbReference type="Pfam" id="PF13579"/>
    </source>
</evidence>
<sequence length="415" mass="46092">MRVLFITQQWEPEHGVPQRRGRWMADTLMSRGHQVTVVAPPPHYSEGRLLSSLPEDQAGAVSVSQKGETIYRAHFRPHDTRISTRVVDQAVVAISSLATGIRAARDTHPDIILTTSPPLPATFTAFVVARVVRRPFVVDLRDVWPELTRFVISADPSSSHVRAVLKRIAHPAFLFAGSIFGYLLSQSDGVLTTSQSHAQAIRNRYGVRTSTLFNDILVALPKNVPPRNDSSARDIHVLYTGNIGRAQGLENAIEAAKRARQHGTNVVLRLIGQGAHLPRIKKLAAGLPYIEFVPLSEESTLQEHYAWADTILVHLKDWPPLEKTIPSKLFTAIGSGLHVCLAANGESTEIMRRSRVGDCVPAMDPDALAQLWRELADNRERLDVSDRGINWLRETVVAAKPDEIFIDFLEQAIRN</sequence>
<keyword evidence="5" id="KW-1185">Reference proteome</keyword>
<dbReference type="Proteomes" id="UP000014387">
    <property type="component" value="Unassembled WGS sequence"/>
</dbReference>
<gene>
    <name evidence="4" type="ORF">HMPREF9238_00808</name>
</gene>
<dbReference type="RefSeq" id="WP_016444163.1">
    <property type="nucleotide sequence ID" value="NZ_KE150266.1"/>
</dbReference>
<reference evidence="4 5" key="1">
    <citation type="submission" date="2013-05" db="EMBL/GenBank/DDBJ databases">
        <title>The Genome Sequence of Actinomyces europaeus ACS-120-V-COL10B.</title>
        <authorList>
            <consortium name="The Broad Institute Genomics Platform"/>
            <person name="Earl A."/>
            <person name="Ward D."/>
            <person name="Feldgarden M."/>
            <person name="Gevers D."/>
            <person name="Saerens B."/>
            <person name="Vaneechoutte M."/>
            <person name="Walker B."/>
            <person name="Young S."/>
            <person name="Zeng Q."/>
            <person name="Gargeya S."/>
            <person name="Fitzgerald M."/>
            <person name="Haas B."/>
            <person name="Abouelleil A."/>
            <person name="Allen A.W."/>
            <person name="Alvarado L."/>
            <person name="Arachchi H.M."/>
            <person name="Berlin A.M."/>
            <person name="Chapman S.B."/>
            <person name="Gainer-Dewar J."/>
            <person name="Goldberg J."/>
            <person name="Griggs A."/>
            <person name="Gujja S."/>
            <person name="Hansen M."/>
            <person name="Howarth C."/>
            <person name="Imamovic A."/>
            <person name="Ireland A."/>
            <person name="Larimer J."/>
            <person name="McCowan C."/>
            <person name="Murphy C."/>
            <person name="Pearson M."/>
            <person name="Poon T.W."/>
            <person name="Priest M."/>
            <person name="Roberts A."/>
            <person name="Saif S."/>
            <person name="Shea T."/>
            <person name="Sisk P."/>
            <person name="Sykes S."/>
            <person name="Wortman J."/>
            <person name="Nusbaum C."/>
            <person name="Birren B."/>
        </authorList>
    </citation>
    <scope>NUCLEOTIDE SEQUENCE [LARGE SCALE GENOMIC DNA]</scope>
    <source>
        <strain evidence="4 5">ACS-120-V-Col10b</strain>
    </source>
</reference>
<dbReference type="Gene3D" id="3.40.50.2000">
    <property type="entry name" value="Glycogen Phosphorylase B"/>
    <property type="match status" value="2"/>
</dbReference>